<keyword evidence="6 7" id="KW-0472">Membrane</keyword>
<feature type="transmembrane region" description="Helical" evidence="7">
    <location>
        <begin position="82"/>
        <end position="103"/>
    </location>
</feature>
<feature type="transmembrane region" description="Helical" evidence="7">
    <location>
        <begin position="305"/>
        <end position="330"/>
    </location>
</feature>
<keyword evidence="3" id="KW-1003">Cell membrane</keyword>
<dbReference type="Proteomes" id="UP000198788">
    <property type="component" value="Unassembled WGS sequence"/>
</dbReference>
<feature type="transmembrane region" description="Helical" evidence="7">
    <location>
        <begin position="115"/>
        <end position="138"/>
    </location>
</feature>
<dbReference type="PANTHER" id="PTHR43141:SF4">
    <property type="entry name" value="CYTOCHROME BD2 SUBUNIT II"/>
    <property type="match status" value="1"/>
</dbReference>
<sequence>MSLDLPLIWAGLIATGVLLYVLLDGFDLGVGILFPFSRNKEDRDVMMNTVAPVWDGNETWLVLGGGGLLAAFPLAYSIVMPAFYLPVILMLAGLILRGVAFEFRFRGQRRGRPFWTAMFAFGSILAAFAQGLILGGFIQGIEVVDDRFAGGTFDWFTPYTLLVAAGLVCGYALLGAAWLMWKTADELHGDARRWAVISGVLTALFLVGVSLSTLVVHPVVAERWGWTGGGLDFGRFLPLAWIPLLGLIGLGLVGWGVRRASHGWPFVGAVLVFLSGYAGLAAGFFPYVAPYSVDFRAAAAPDNALALMLVGTVVILPLILAYTGWVYWVFRGKVTPEAGYH</sequence>
<dbReference type="OrthoDB" id="9776710at2"/>
<comment type="subcellular location">
    <subcellularLocation>
        <location evidence="1">Cell membrane</location>
        <topology evidence="1">Multi-pass membrane protein</topology>
    </subcellularLocation>
</comment>
<keyword evidence="9" id="KW-1185">Reference proteome</keyword>
<dbReference type="PANTHER" id="PTHR43141">
    <property type="entry name" value="CYTOCHROME BD2 SUBUNIT II"/>
    <property type="match status" value="1"/>
</dbReference>
<gene>
    <name evidence="8" type="ORF">SAMN05192570_1638</name>
</gene>
<feature type="transmembrane region" description="Helical" evidence="7">
    <location>
        <begin position="236"/>
        <end position="257"/>
    </location>
</feature>
<accession>A0A1I6QBR2</accession>
<evidence type="ECO:0000256" key="7">
    <source>
        <dbReference type="SAM" id="Phobius"/>
    </source>
</evidence>
<evidence type="ECO:0000256" key="4">
    <source>
        <dbReference type="ARBA" id="ARBA00022692"/>
    </source>
</evidence>
<organism evidence="8 9">
    <name type="scientific">Brevundimonas viscosa</name>
    <dbReference type="NCBI Taxonomy" id="871741"/>
    <lineage>
        <taxon>Bacteria</taxon>
        <taxon>Pseudomonadati</taxon>
        <taxon>Pseudomonadota</taxon>
        <taxon>Alphaproteobacteria</taxon>
        <taxon>Caulobacterales</taxon>
        <taxon>Caulobacteraceae</taxon>
        <taxon>Brevundimonas</taxon>
    </lineage>
</organism>
<dbReference type="GO" id="GO:0070069">
    <property type="term" value="C:cytochrome complex"/>
    <property type="evidence" value="ECO:0007669"/>
    <property type="project" value="TreeGrafter"/>
</dbReference>
<feature type="transmembrane region" description="Helical" evidence="7">
    <location>
        <begin position="193"/>
        <end position="216"/>
    </location>
</feature>
<dbReference type="Pfam" id="PF02322">
    <property type="entry name" value="Cyt_bd_oxida_II"/>
    <property type="match status" value="1"/>
</dbReference>
<evidence type="ECO:0000256" key="2">
    <source>
        <dbReference type="ARBA" id="ARBA00007543"/>
    </source>
</evidence>
<evidence type="ECO:0000313" key="9">
    <source>
        <dbReference type="Proteomes" id="UP000198788"/>
    </source>
</evidence>
<feature type="transmembrane region" description="Helical" evidence="7">
    <location>
        <begin position="6"/>
        <end position="36"/>
    </location>
</feature>
<dbReference type="GO" id="GO:0016682">
    <property type="term" value="F:oxidoreductase activity, acting on diphenols and related substances as donors, oxygen as acceptor"/>
    <property type="evidence" value="ECO:0007669"/>
    <property type="project" value="TreeGrafter"/>
</dbReference>
<dbReference type="GO" id="GO:0005886">
    <property type="term" value="C:plasma membrane"/>
    <property type="evidence" value="ECO:0007669"/>
    <property type="project" value="UniProtKB-SubCell"/>
</dbReference>
<reference evidence="9" key="1">
    <citation type="submission" date="2016-10" db="EMBL/GenBank/DDBJ databases">
        <authorList>
            <person name="Varghese N."/>
            <person name="Submissions S."/>
        </authorList>
    </citation>
    <scope>NUCLEOTIDE SEQUENCE [LARGE SCALE GENOMIC DNA]</scope>
    <source>
        <strain evidence="9">CGMCC 1.10683</strain>
    </source>
</reference>
<feature type="transmembrane region" description="Helical" evidence="7">
    <location>
        <begin position="264"/>
        <end position="285"/>
    </location>
</feature>
<dbReference type="AlphaFoldDB" id="A0A1I6QBR2"/>
<evidence type="ECO:0000256" key="1">
    <source>
        <dbReference type="ARBA" id="ARBA00004651"/>
    </source>
</evidence>
<dbReference type="EMBL" id="FOZV01000003">
    <property type="protein sequence ID" value="SFS49768.1"/>
    <property type="molecule type" value="Genomic_DNA"/>
</dbReference>
<dbReference type="InterPro" id="IPR003317">
    <property type="entry name" value="Cyt-d_oxidase_su2"/>
</dbReference>
<feature type="transmembrane region" description="Helical" evidence="7">
    <location>
        <begin position="158"/>
        <end position="181"/>
    </location>
</feature>
<keyword evidence="4 7" id="KW-0812">Transmembrane</keyword>
<evidence type="ECO:0000256" key="5">
    <source>
        <dbReference type="ARBA" id="ARBA00022989"/>
    </source>
</evidence>
<evidence type="ECO:0000313" key="8">
    <source>
        <dbReference type="EMBL" id="SFS49768.1"/>
    </source>
</evidence>
<dbReference type="RefSeq" id="WP_092308763.1">
    <property type="nucleotide sequence ID" value="NZ_FOZV01000003.1"/>
</dbReference>
<dbReference type="GO" id="GO:0009055">
    <property type="term" value="F:electron transfer activity"/>
    <property type="evidence" value="ECO:0007669"/>
    <property type="project" value="TreeGrafter"/>
</dbReference>
<protein>
    <submittedName>
        <fullName evidence="8">Cytochrome bd-I ubiquinol oxidase subunit 2 apoprotein</fullName>
    </submittedName>
</protein>
<dbReference type="NCBIfam" id="TIGR00203">
    <property type="entry name" value="cydB"/>
    <property type="match status" value="1"/>
</dbReference>
<keyword evidence="5 7" id="KW-1133">Transmembrane helix</keyword>
<comment type="similarity">
    <text evidence="2">Belongs to the cytochrome ubiquinol oxidase subunit 2 family.</text>
</comment>
<evidence type="ECO:0000256" key="3">
    <source>
        <dbReference type="ARBA" id="ARBA00022475"/>
    </source>
</evidence>
<dbReference type="STRING" id="871741.SAMN05192570_1638"/>
<proteinExistence type="inferred from homology"/>
<name>A0A1I6QBR2_9CAUL</name>
<evidence type="ECO:0000256" key="6">
    <source>
        <dbReference type="ARBA" id="ARBA00023136"/>
    </source>
</evidence>
<dbReference type="GO" id="GO:0019646">
    <property type="term" value="P:aerobic electron transport chain"/>
    <property type="evidence" value="ECO:0007669"/>
    <property type="project" value="TreeGrafter"/>
</dbReference>